<evidence type="ECO:0000313" key="2">
    <source>
        <dbReference type="Proteomes" id="UP001283361"/>
    </source>
</evidence>
<dbReference type="AlphaFoldDB" id="A0AAE0Y0V9"/>
<dbReference type="Proteomes" id="UP001283361">
    <property type="component" value="Unassembled WGS sequence"/>
</dbReference>
<accession>A0AAE0Y0V9</accession>
<proteinExistence type="predicted"/>
<sequence length="233" mass="23706">MRCTNSGSASDFESNVGSGPLPAVGPLLTSAPSPLPAVGPLLTSAPSPLPAVGPLLTSAPSPVPAVGPLLTSAPSPLPAVGPLLTSAPSPVPAVGPPLIYAPSPVPAVGPLLTSAPSPLPVVGPLLTFAPVHCLRVRVILIVGVGPEIPPDLRARHKALLPDDPMLHQVGAAVLGWHRQHIKNVRSMPVLDLVAAGRRPQQHLINGLDPGGSCRRVQPTTCMFHSHSISHDAV</sequence>
<protein>
    <submittedName>
        <fullName evidence="1">Uncharacterized protein</fullName>
    </submittedName>
</protein>
<reference evidence="1" key="1">
    <citation type="journal article" date="2023" name="G3 (Bethesda)">
        <title>A reference genome for the long-term kleptoplast-retaining sea slug Elysia crispata morphotype clarki.</title>
        <authorList>
            <person name="Eastman K.E."/>
            <person name="Pendleton A.L."/>
            <person name="Shaikh M.A."/>
            <person name="Suttiyut T."/>
            <person name="Ogas R."/>
            <person name="Tomko P."/>
            <person name="Gavelis G."/>
            <person name="Widhalm J.R."/>
            <person name="Wisecaver J.H."/>
        </authorList>
    </citation>
    <scope>NUCLEOTIDE SEQUENCE</scope>
    <source>
        <strain evidence="1">ECLA1</strain>
    </source>
</reference>
<comment type="caution">
    <text evidence="1">The sequence shown here is derived from an EMBL/GenBank/DDBJ whole genome shotgun (WGS) entry which is preliminary data.</text>
</comment>
<gene>
    <name evidence="1" type="ORF">RRG08_014286</name>
</gene>
<evidence type="ECO:0000313" key="1">
    <source>
        <dbReference type="EMBL" id="KAK3728869.1"/>
    </source>
</evidence>
<dbReference type="EMBL" id="JAWDGP010007171">
    <property type="protein sequence ID" value="KAK3728869.1"/>
    <property type="molecule type" value="Genomic_DNA"/>
</dbReference>
<organism evidence="1 2">
    <name type="scientific">Elysia crispata</name>
    <name type="common">lettuce slug</name>
    <dbReference type="NCBI Taxonomy" id="231223"/>
    <lineage>
        <taxon>Eukaryota</taxon>
        <taxon>Metazoa</taxon>
        <taxon>Spiralia</taxon>
        <taxon>Lophotrochozoa</taxon>
        <taxon>Mollusca</taxon>
        <taxon>Gastropoda</taxon>
        <taxon>Heterobranchia</taxon>
        <taxon>Euthyneura</taxon>
        <taxon>Panpulmonata</taxon>
        <taxon>Sacoglossa</taxon>
        <taxon>Placobranchoidea</taxon>
        <taxon>Plakobranchidae</taxon>
        <taxon>Elysia</taxon>
    </lineage>
</organism>
<name>A0AAE0Y0V9_9GAST</name>
<keyword evidence="2" id="KW-1185">Reference proteome</keyword>